<organism evidence="1 2">
    <name type="scientific">Saccharolobus shibatae (strain ATCC 51178 / DSM 5389 / JCM 8931 / NBRC 15437 / B12)</name>
    <name type="common">Sulfolobus shibatae</name>
    <dbReference type="NCBI Taxonomy" id="523848"/>
    <lineage>
        <taxon>Archaea</taxon>
        <taxon>Thermoproteota</taxon>
        <taxon>Thermoprotei</taxon>
        <taxon>Sulfolobales</taxon>
        <taxon>Sulfolobaceae</taxon>
        <taxon>Saccharolobus</taxon>
    </lineage>
</organism>
<reference evidence="1" key="1">
    <citation type="journal article" date="2021" name="Environ. Microbiol.">
        <title>New insights into the diversity and evolution of the archaeal mobilome from three complete genomes of Saccharolobus shibatae.</title>
        <authorList>
            <person name="Medvedeva S."/>
            <person name="Brandt D."/>
            <person name="Cvirkaite-Krupovic V."/>
            <person name="Liu Y."/>
            <person name="Severinov K."/>
            <person name="Ishino S."/>
            <person name="Ishino Y."/>
            <person name="Prangishvili D."/>
            <person name="Kalinowski J."/>
            <person name="Krupovic M."/>
        </authorList>
    </citation>
    <scope>NUCLEOTIDE SEQUENCE</scope>
    <source>
        <strain evidence="1">B12</strain>
    </source>
</reference>
<name>A0A8F5GT68_SACSH</name>
<evidence type="ECO:0000313" key="2">
    <source>
        <dbReference type="Proteomes" id="UP000694018"/>
    </source>
</evidence>
<gene>
    <name evidence="1" type="ORF">J5U23_01503</name>
</gene>
<sequence>MKKTIIYSREMAPLNEAYLKEVKNIREDLI</sequence>
<dbReference type="EMBL" id="CP077717">
    <property type="protein sequence ID" value="QXJ28634.1"/>
    <property type="molecule type" value="Genomic_DNA"/>
</dbReference>
<evidence type="ECO:0000313" key="1">
    <source>
        <dbReference type="EMBL" id="QXJ28634.1"/>
    </source>
</evidence>
<accession>A0A8F5GT68</accession>
<dbReference type="Proteomes" id="UP000694018">
    <property type="component" value="Chromosome"/>
</dbReference>
<dbReference type="KEGG" id="sshi:J5U23_01503"/>
<dbReference type="AlphaFoldDB" id="A0A8F5GT68"/>
<proteinExistence type="predicted"/>
<protein>
    <submittedName>
        <fullName evidence="1">Uncharacterized protein</fullName>
    </submittedName>
</protein>